<feature type="compositionally biased region" description="Basic and acidic residues" evidence="8">
    <location>
        <begin position="656"/>
        <end position="668"/>
    </location>
</feature>
<accession>A0A4S2JPV9</accession>
<dbReference type="SMART" id="SM00487">
    <property type="entry name" value="DEXDc"/>
    <property type="match status" value="1"/>
</dbReference>
<feature type="region of interest" description="Disordered" evidence="8">
    <location>
        <begin position="597"/>
        <end position="668"/>
    </location>
</feature>
<keyword evidence="5 7" id="KW-0694">RNA-binding</keyword>
<dbReference type="InterPro" id="IPR014014">
    <property type="entry name" value="RNA_helicase_DEAD_Q_motif"/>
</dbReference>
<gene>
    <name evidence="12" type="ORF">DBV15_04678</name>
</gene>
<dbReference type="AlphaFoldDB" id="A0A4S2JPV9"/>
<dbReference type="InterPro" id="IPR011545">
    <property type="entry name" value="DEAD/DEAH_box_helicase_dom"/>
</dbReference>
<dbReference type="SUPFAM" id="SSF52540">
    <property type="entry name" value="P-loop containing nucleoside triphosphate hydrolases"/>
    <property type="match status" value="2"/>
</dbReference>
<evidence type="ECO:0000256" key="4">
    <source>
        <dbReference type="ARBA" id="ARBA00022840"/>
    </source>
</evidence>
<keyword evidence="3 7" id="KW-0347">Helicase</keyword>
<dbReference type="InterPro" id="IPR025313">
    <property type="entry name" value="SPB4-like_CTE"/>
</dbReference>
<name>A0A4S2JPV9_9HYME</name>
<feature type="region of interest" description="Disordered" evidence="8">
    <location>
        <begin position="985"/>
        <end position="1057"/>
    </location>
</feature>
<reference evidence="12 13" key="1">
    <citation type="journal article" date="2019" name="Philos. Trans. R. Soc. Lond., B, Biol. Sci.">
        <title>Ant behaviour and brain gene expression of defending hosts depend on the ecological success of the intruding social parasite.</title>
        <authorList>
            <person name="Kaur R."/>
            <person name="Stoldt M."/>
            <person name="Jongepier E."/>
            <person name="Feldmeyer B."/>
            <person name="Menzel F."/>
            <person name="Bornberg-Bauer E."/>
            <person name="Foitzik S."/>
        </authorList>
    </citation>
    <scope>NUCLEOTIDE SEQUENCE [LARGE SCALE GENOMIC DNA]</scope>
    <source>
        <tissue evidence="12">Whole body</tissue>
    </source>
</reference>
<dbReference type="GO" id="GO:0003723">
    <property type="term" value="F:RNA binding"/>
    <property type="evidence" value="ECO:0007669"/>
    <property type="project" value="UniProtKB-UniRule"/>
</dbReference>
<dbReference type="PROSITE" id="PS51192">
    <property type="entry name" value="HELICASE_ATP_BIND_1"/>
    <property type="match status" value="1"/>
</dbReference>
<dbReference type="InterPro" id="IPR027417">
    <property type="entry name" value="P-loop_NTPase"/>
</dbReference>
<dbReference type="CDD" id="cd18787">
    <property type="entry name" value="SF2_C_DEAD"/>
    <property type="match status" value="1"/>
</dbReference>
<evidence type="ECO:0000256" key="8">
    <source>
        <dbReference type="SAM" id="MobiDB-lite"/>
    </source>
</evidence>
<feature type="compositionally biased region" description="Polar residues" evidence="8">
    <location>
        <begin position="1007"/>
        <end position="1018"/>
    </location>
</feature>
<evidence type="ECO:0000256" key="1">
    <source>
        <dbReference type="ARBA" id="ARBA00022741"/>
    </source>
</evidence>
<dbReference type="EC" id="3.6.4.13" evidence="7"/>
<evidence type="ECO:0000256" key="2">
    <source>
        <dbReference type="ARBA" id="ARBA00022801"/>
    </source>
</evidence>
<feature type="domain" description="Helicase C-terminal" evidence="10">
    <location>
        <begin position="727"/>
        <end position="908"/>
    </location>
</feature>
<evidence type="ECO:0000313" key="13">
    <source>
        <dbReference type="Proteomes" id="UP000310200"/>
    </source>
</evidence>
<evidence type="ECO:0000256" key="3">
    <source>
        <dbReference type="ARBA" id="ARBA00022806"/>
    </source>
</evidence>
<evidence type="ECO:0000256" key="6">
    <source>
        <dbReference type="PROSITE-ProRule" id="PRU00552"/>
    </source>
</evidence>
<sequence length="1057" mass="118892">MTIQDMDICLNVTAGPAVTTRKNTLRRTESSNTSIKRLKNQSFHKDAVLSSKESKRNANTQEPGRKGRIKQKSLSVIFAKKLKEANALTQNIQQPPILSQGKGATAKIAKSEKIEQSDAANKKHVKFDKIPSKIHSNSDSTNESTVSFAKATKDHVGKVLLARKRDDSKGESKKSLSDIFSSQLKNQNKSDTLNLTQKHYIPKNNFKSDKEFTVVAKESPVLKSNKIFSTKNSDSTIVSFTKAKKGHVDKILVKKKNNSKSELKKSLSNTFLNQLKNQTESDTLTLTEKHDTPKDNFKSDKKNKVVTQESPILKNTKKTDILNKKKERKHKERIVNNDRESDKTPKLMHRAGGKISSLFGNNPDIPTIGQRFVKPVNEPVFTEITFADLNIHPFMISNLEQNMGITKMTTVQQKAIPQIFSAKDILIRSQTGSGKTLAYALPIVEMLHKIRPKLNRNSGLSALVIVPTRELALQTYECFIKLVKPFTWIVPGYIVGGEKRKAEKARLRKGCNILISTPGRLLDHIKHTKALRLNDVKYFVLDEADRMLDMGYEMDISGIVSALKTSCSNNDESGYDAMKIFKQNSKKTFTDEEIEEISKEHNMKSKTGENNIDGSKKKQIYHSSDDSDSDQSANTVPSRKMKKDEKHSGVNQESYSKVEDAENVERDCENQSKRQSILLSATLTQAVEKLAGLTMHNPIFVDAAKENLEASEGDISEINEDLIVPQSVIQNYIVTPPKLRMVTLSAYIAGRCQTPGQHKTLIFMATQDMVDYHTEILSSVLTKPIDDDDEDSDPLVDVEFFKLHGNMTQKERTEVFKTFSQAKSGVLLCTDVAARGLDMPKVDCVVQYTGPISARDYVHRIGRTARAGCSGTATIFLTPPEIEFVRMLESRRIRIKQQDMNDVLGKLLGPFSKHNSVQAAAVALQNDFEDLVLENQQLGAKACKAYVSWMRFYSSYPRDMREIFNRKDLHLGHYAKSFALRDPPQRIGGIGKKLHEKEISRPRHNNRLSNKPSEGVSQKKQRTRNGDGQRTGLLKRVRMLNTSEYDSGLEPPKKPKK</sequence>
<evidence type="ECO:0000259" key="9">
    <source>
        <dbReference type="PROSITE" id="PS51192"/>
    </source>
</evidence>
<evidence type="ECO:0000313" key="12">
    <source>
        <dbReference type="EMBL" id="TGZ37526.1"/>
    </source>
</evidence>
<dbReference type="CDD" id="cd17949">
    <property type="entry name" value="DEADc_DDX31"/>
    <property type="match status" value="1"/>
</dbReference>
<dbReference type="GO" id="GO:0010468">
    <property type="term" value="P:regulation of gene expression"/>
    <property type="evidence" value="ECO:0007669"/>
    <property type="project" value="UniProtKB-ARBA"/>
</dbReference>
<dbReference type="GO" id="GO:0016887">
    <property type="term" value="F:ATP hydrolysis activity"/>
    <property type="evidence" value="ECO:0007669"/>
    <property type="project" value="RHEA"/>
</dbReference>
<evidence type="ECO:0000256" key="7">
    <source>
        <dbReference type="RuleBase" id="RU365068"/>
    </source>
</evidence>
<dbReference type="Pfam" id="PF00271">
    <property type="entry name" value="Helicase_C"/>
    <property type="match status" value="1"/>
</dbReference>
<dbReference type="Gene3D" id="3.40.50.300">
    <property type="entry name" value="P-loop containing nucleotide triphosphate hydrolases"/>
    <property type="match status" value="2"/>
</dbReference>
<keyword evidence="1 7" id="KW-0547">Nucleotide-binding</keyword>
<dbReference type="STRING" id="300112.A0A4S2JPV9"/>
<comment type="similarity">
    <text evidence="7">Belongs to the DEAD box helicase family.</text>
</comment>
<feature type="domain" description="Helicase ATP-binding" evidence="9">
    <location>
        <begin position="416"/>
        <end position="701"/>
    </location>
</feature>
<dbReference type="GO" id="GO:0005524">
    <property type="term" value="F:ATP binding"/>
    <property type="evidence" value="ECO:0007669"/>
    <property type="project" value="UniProtKB-UniRule"/>
</dbReference>
<dbReference type="Pfam" id="PF13959">
    <property type="entry name" value="CTE_SPB4"/>
    <property type="match status" value="1"/>
</dbReference>
<evidence type="ECO:0000259" key="11">
    <source>
        <dbReference type="PROSITE" id="PS51195"/>
    </source>
</evidence>
<comment type="function">
    <text evidence="7">RNA helicase.</text>
</comment>
<evidence type="ECO:0000256" key="5">
    <source>
        <dbReference type="ARBA" id="ARBA00022884"/>
    </source>
</evidence>
<dbReference type="EMBL" id="QBLH01003535">
    <property type="protein sequence ID" value="TGZ37526.1"/>
    <property type="molecule type" value="Genomic_DNA"/>
</dbReference>
<keyword evidence="13" id="KW-1185">Reference proteome</keyword>
<feature type="compositionally biased region" description="Basic and acidic residues" evidence="8">
    <location>
        <begin position="597"/>
        <end position="607"/>
    </location>
</feature>
<feature type="compositionally biased region" description="Basic and acidic residues" evidence="8">
    <location>
        <begin position="43"/>
        <end position="56"/>
    </location>
</feature>
<dbReference type="SMART" id="SM01178">
    <property type="entry name" value="DUF4217"/>
    <property type="match status" value="1"/>
</dbReference>
<dbReference type="PROSITE" id="PS51195">
    <property type="entry name" value="Q_MOTIF"/>
    <property type="match status" value="1"/>
</dbReference>
<feature type="domain" description="DEAD-box RNA helicase Q" evidence="11">
    <location>
        <begin position="384"/>
        <end position="413"/>
    </location>
</feature>
<comment type="catalytic activity">
    <reaction evidence="7">
        <text>ATP + H2O = ADP + phosphate + H(+)</text>
        <dbReference type="Rhea" id="RHEA:13065"/>
        <dbReference type="ChEBI" id="CHEBI:15377"/>
        <dbReference type="ChEBI" id="CHEBI:15378"/>
        <dbReference type="ChEBI" id="CHEBI:30616"/>
        <dbReference type="ChEBI" id="CHEBI:43474"/>
        <dbReference type="ChEBI" id="CHEBI:456216"/>
        <dbReference type="EC" id="3.6.4.13"/>
    </reaction>
</comment>
<comment type="domain">
    <text evidence="7">The Q motif is unique to and characteristic of the DEAD box family of RNA helicases and controls ATP binding and hydrolysis.</text>
</comment>
<dbReference type="InterPro" id="IPR001650">
    <property type="entry name" value="Helicase_C-like"/>
</dbReference>
<organism evidence="12 13">
    <name type="scientific">Temnothorax longispinosus</name>
    <dbReference type="NCBI Taxonomy" id="300112"/>
    <lineage>
        <taxon>Eukaryota</taxon>
        <taxon>Metazoa</taxon>
        <taxon>Ecdysozoa</taxon>
        <taxon>Arthropoda</taxon>
        <taxon>Hexapoda</taxon>
        <taxon>Insecta</taxon>
        <taxon>Pterygota</taxon>
        <taxon>Neoptera</taxon>
        <taxon>Endopterygota</taxon>
        <taxon>Hymenoptera</taxon>
        <taxon>Apocrita</taxon>
        <taxon>Aculeata</taxon>
        <taxon>Formicoidea</taxon>
        <taxon>Formicidae</taxon>
        <taxon>Myrmicinae</taxon>
        <taxon>Temnothorax</taxon>
    </lineage>
</organism>
<comment type="caution">
    <text evidence="12">The sequence shown here is derived from an EMBL/GenBank/DDBJ whole genome shotgun (WGS) entry which is preliminary data.</text>
</comment>
<dbReference type="Pfam" id="PF00270">
    <property type="entry name" value="DEAD"/>
    <property type="match status" value="1"/>
</dbReference>
<feature type="short sequence motif" description="Q motif" evidence="6">
    <location>
        <begin position="384"/>
        <end position="413"/>
    </location>
</feature>
<keyword evidence="2 7" id="KW-0378">Hydrolase</keyword>
<dbReference type="PROSITE" id="PS00039">
    <property type="entry name" value="DEAD_ATP_HELICASE"/>
    <property type="match status" value="1"/>
</dbReference>
<proteinExistence type="inferred from homology"/>
<dbReference type="Proteomes" id="UP000310200">
    <property type="component" value="Unassembled WGS sequence"/>
</dbReference>
<dbReference type="GO" id="GO:0003724">
    <property type="term" value="F:RNA helicase activity"/>
    <property type="evidence" value="ECO:0007669"/>
    <property type="project" value="UniProtKB-EC"/>
</dbReference>
<dbReference type="SMART" id="SM00490">
    <property type="entry name" value="HELICc"/>
    <property type="match status" value="1"/>
</dbReference>
<dbReference type="PROSITE" id="PS51194">
    <property type="entry name" value="HELICASE_CTER"/>
    <property type="match status" value="1"/>
</dbReference>
<dbReference type="InterPro" id="IPR000629">
    <property type="entry name" value="RNA-helicase_DEAD-box_CS"/>
</dbReference>
<protein>
    <recommendedName>
        <fullName evidence="7">ATP-dependent RNA helicase</fullName>
        <ecNumber evidence="7">3.6.4.13</ecNumber>
    </recommendedName>
</protein>
<feature type="region of interest" description="Disordered" evidence="8">
    <location>
        <begin position="21"/>
        <end position="69"/>
    </location>
</feature>
<evidence type="ECO:0000259" key="10">
    <source>
        <dbReference type="PROSITE" id="PS51194"/>
    </source>
</evidence>
<dbReference type="InterPro" id="IPR014001">
    <property type="entry name" value="Helicase_ATP-bd"/>
</dbReference>
<keyword evidence="4 7" id="KW-0067">ATP-binding</keyword>
<dbReference type="PANTHER" id="PTHR24031">
    <property type="entry name" value="RNA HELICASE"/>
    <property type="match status" value="1"/>
</dbReference>